<gene>
    <name evidence="1" type="ORF">LCMAC101_00840</name>
</gene>
<organism evidence="1">
    <name type="scientific">Marseillevirus LCMAC101</name>
    <dbReference type="NCBI Taxonomy" id="2506602"/>
    <lineage>
        <taxon>Viruses</taxon>
        <taxon>Varidnaviria</taxon>
        <taxon>Bamfordvirae</taxon>
        <taxon>Nucleocytoviricota</taxon>
        <taxon>Megaviricetes</taxon>
        <taxon>Pimascovirales</taxon>
        <taxon>Pimascovirales incertae sedis</taxon>
        <taxon>Marseilleviridae</taxon>
    </lineage>
</organism>
<name>A0A481YRE8_9VIRU</name>
<protein>
    <submittedName>
        <fullName evidence="1">Uncharacterized protein</fullName>
    </submittedName>
</protein>
<sequence>MDLELFSDVEFFDLELFDLELFSDVAELLELFDLELFPELELTPKELIASITSSVEDSKSRVEIKWIDKLRVQAIVNSKQVVYIDFSDQNNSSTYRNSISFYHFYVV</sequence>
<accession>A0A481YRE8</accession>
<dbReference type="EMBL" id="MK500327">
    <property type="protein sequence ID" value="QBK85497.1"/>
    <property type="molecule type" value="Genomic_DNA"/>
</dbReference>
<reference evidence="1" key="1">
    <citation type="journal article" date="2019" name="MBio">
        <title>Virus Genomes from Deep Sea Sediments Expand the Ocean Megavirome and Support Independent Origins of Viral Gigantism.</title>
        <authorList>
            <person name="Backstrom D."/>
            <person name="Yutin N."/>
            <person name="Jorgensen S.L."/>
            <person name="Dharamshi J."/>
            <person name="Homa F."/>
            <person name="Zaremba-Niedwiedzka K."/>
            <person name="Spang A."/>
            <person name="Wolf Y.I."/>
            <person name="Koonin E.V."/>
            <person name="Ettema T.J."/>
        </authorList>
    </citation>
    <scope>NUCLEOTIDE SEQUENCE</scope>
</reference>
<evidence type="ECO:0000313" key="1">
    <source>
        <dbReference type="EMBL" id="QBK85497.1"/>
    </source>
</evidence>
<proteinExistence type="predicted"/>